<comment type="caution">
    <text evidence="2">The sequence shown here is derived from an EMBL/GenBank/DDBJ whole genome shotgun (WGS) entry which is preliminary data.</text>
</comment>
<feature type="chain" id="PRO_5040891602" evidence="1">
    <location>
        <begin position="27"/>
        <end position="78"/>
    </location>
</feature>
<proteinExistence type="predicted"/>
<feature type="signal peptide" evidence="1">
    <location>
        <begin position="1"/>
        <end position="26"/>
    </location>
</feature>
<dbReference type="Proteomes" id="UP001139534">
    <property type="component" value="Unassembled WGS sequence"/>
</dbReference>
<organism evidence="2 3">
    <name type="scientific">Paenibacillus mellifer</name>
    <dbReference type="NCBI Taxonomy" id="2937794"/>
    <lineage>
        <taxon>Bacteria</taxon>
        <taxon>Bacillati</taxon>
        <taxon>Bacillota</taxon>
        <taxon>Bacilli</taxon>
        <taxon>Bacillales</taxon>
        <taxon>Paenibacillaceae</taxon>
        <taxon>Paenibacillus</taxon>
    </lineage>
</organism>
<keyword evidence="1" id="KW-0732">Signal</keyword>
<evidence type="ECO:0000313" key="3">
    <source>
        <dbReference type="Proteomes" id="UP001139534"/>
    </source>
</evidence>
<reference evidence="2" key="1">
    <citation type="submission" date="2022-04" db="EMBL/GenBank/DDBJ databases">
        <authorList>
            <person name="Seo M.-J."/>
        </authorList>
    </citation>
    <scope>NUCLEOTIDE SEQUENCE</scope>
    <source>
        <strain evidence="2">MBLB2552</strain>
    </source>
</reference>
<keyword evidence="3" id="KW-1185">Reference proteome</keyword>
<protein>
    <submittedName>
        <fullName evidence="2">Uncharacterized protein</fullName>
    </submittedName>
</protein>
<gene>
    <name evidence="2" type="ORF">M0651_21580</name>
</gene>
<name>A0A9X1Y1Q2_9BACL</name>
<dbReference type="EMBL" id="JALPRK010000029">
    <property type="protein sequence ID" value="MCK8489765.1"/>
    <property type="molecule type" value="Genomic_DNA"/>
</dbReference>
<dbReference type="AlphaFoldDB" id="A0A9X1Y1Q2"/>
<accession>A0A9X1Y1Q2</accession>
<sequence>MKKSFRLFTFASAVVLLFTIASPAYADGLEESTSSIHGHLNTIVQFADRTPEVVEKLYDQIGIDLNCSNKQQYGRNNN</sequence>
<evidence type="ECO:0000313" key="2">
    <source>
        <dbReference type="EMBL" id="MCK8489765.1"/>
    </source>
</evidence>
<dbReference type="RefSeq" id="WP_248553754.1">
    <property type="nucleotide sequence ID" value="NZ_JALPRK010000029.1"/>
</dbReference>
<evidence type="ECO:0000256" key="1">
    <source>
        <dbReference type="SAM" id="SignalP"/>
    </source>
</evidence>